<dbReference type="SUPFAM" id="SSF103473">
    <property type="entry name" value="MFS general substrate transporter"/>
    <property type="match status" value="1"/>
</dbReference>
<evidence type="ECO:0000313" key="9">
    <source>
        <dbReference type="Proteomes" id="UP000053599"/>
    </source>
</evidence>
<dbReference type="Proteomes" id="UP000053599">
    <property type="component" value="Unassembled WGS sequence"/>
</dbReference>
<dbReference type="FunFam" id="1.20.1250.20:FF:000018">
    <property type="entry name" value="MFS transporter permease"/>
    <property type="match status" value="1"/>
</dbReference>
<feature type="transmembrane region" description="Helical" evidence="6">
    <location>
        <begin position="466"/>
        <end position="490"/>
    </location>
</feature>
<dbReference type="OrthoDB" id="4118226at2759"/>
<dbReference type="FunFam" id="1.20.1250.20:FF:000013">
    <property type="entry name" value="MFS general substrate transporter"/>
    <property type="match status" value="1"/>
</dbReference>
<organism evidence="8 9">
    <name type="scientific">Exophiala sideris</name>
    <dbReference type="NCBI Taxonomy" id="1016849"/>
    <lineage>
        <taxon>Eukaryota</taxon>
        <taxon>Fungi</taxon>
        <taxon>Dikarya</taxon>
        <taxon>Ascomycota</taxon>
        <taxon>Pezizomycotina</taxon>
        <taxon>Eurotiomycetes</taxon>
        <taxon>Chaetothyriomycetidae</taxon>
        <taxon>Chaetothyriales</taxon>
        <taxon>Herpotrichiellaceae</taxon>
        <taxon>Exophiala</taxon>
    </lineage>
</organism>
<dbReference type="GO" id="GO:0022857">
    <property type="term" value="F:transmembrane transporter activity"/>
    <property type="evidence" value="ECO:0007669"/>
    <property type="project" value="InterPro"/>
</dbReference>
<gene>
    <name evidence="8" type="ORF">PV11_05129</name>
</gene>
<evidence type="ECO:0000256" key="5">
    <source>
        <dbReference type="ARBA" id="ARBA00023136"/>
    </source>
</evidence>
<evidence type="ECO:0000256" key="3">
    <source>
        <dbReference type="ARBA" id="ARBA00022692"/>
    </source>
</evidence>
<feature type="transmembrane region" description="Helical" evidence="6">
    <location>
        <begin position="434"/>
        <end position="454"/>
    </location>
</feature>
<protein>
    <recommendedName>
        <fullName evidence="7">Major facilitator superfamily (MFS) profile domain-containing protein</fullName>
    </recommendedName>
</protein>
<evidence type="ECO:0000256" key="6">
    <source>
        <dbReference type="SAM" id="Phobius"/>
    </source>
</evidence>
<evidence type="ECO:0000256" key="4">
    <source>
        <dbReference type="ARBA" id="ARBA00022989"/>
    </source>
</evidence>
<feature type="transmembrane region" description="Helical" evidence="6">
    <location>
        <begin position="136"/>
        <end position="154"/>
    </location>
</feature>
<dbReference type="EMBL" id="KN846952">
    <property type="protein sequence ID" value="KIV83069.1"/>
    <property type="molecule type" value="Genomic_DNA"/>
</dbReference>
<dbReference type="PROSITE" id="PS50850">
    <property type="entry name" value="MFS"/>
    <property type="match status" value="1"/>
</dbReference>
<keyword evidence="4 6" id="KW-1133">Transmembrane helix</keyword>
<feature type="transmembrane region" description="Helical" evidence="6">
    <location>
        <begin position="400"/>
        <end position="422"/>
    </location>
</feature>
<feature type="transmembrane region" description="Helical" evidence="6">
    <location>
        <begin position="107"/>
        <end position="129"/>
    </location>
</feature>
<dbReference type="GO" id="GO:0016020">
    <property type="term" value="C:membrane"/>
    <property type="evidence" value="ECO:0007669"/>
    <property type="project" value="UniProtKB-SubCell"/>
</dbReference>
<dbReference type="HOGENOM" id="CLU_001265_0_1_1"/>
<sequence>MELSSSPHVVKQDTPLYDIGKPDTAHVEQQVDIHGLVVDRRHEQELLAAKLEGEDKKIKRIIRRLDIRLVLMLALLYVWAFIDRGNLANANIAGMSKDLKLTGNNRYSVLTMIFFVGYVLVDVPSTFLVRKIGATLMIPTIVVAWGIVSIAQGFCHTWGPLLVCRVLLGIFEGGLIPSSMFLISLWYTRYEAHTRLAAFYVIGIASTGVSGLLAYGIEKMDGDSGLAGWRWIFILAREGVVTCFCGIVAYFVLVDLPERATQKSFVGMPPLLTAEEASLVHARIERDRGDSTAEKLTWKAMLHHAKDWKVWEFSSYVLLNNTALYAFAYFLPVILQKSLGYSTSKAQLFTFPPYAVAVPWIMFCAWICDKLRVRGPVLIFNCTLYIIGVTITGFSENPHARYGGVFIGVMGITGNIPTNWAYQHNNVVGQGKRAFCSAMMTTGGGLGGIIAGNIFQAKDGPGYRPALTICLAFQALNILLVVKNFVYFTWANRKADREELIIEGKPGFRYTY</sequence>
<dbReference type="AlphaFoldDB" id="A0A0D1YPC2"/>
<feature type="transmembrane region" description="Helical" evidence="6">
    <location>
        <begin position="351"/>
        <end position="368"/>
    </location>
</feature>
<dbReference type="PANTHER" id="PTHR43791">
    <property type="entry name" value="PERMEASE-RELATED"/>
    <property type="match status" value="1"/>
</dbReference>
<feature type="transmembrane region" description="Helical" evidence="6">
    <location>
        <begin position="199"/>
        <end position="217"/>
    </location>
</feature>
<feature type="transmembrane region" description="Helical" evidence="6">
    <location>
        <begin position="229"/>
        <end position="253"/>
    </location>
</feature>
<dbReference type="InterPro" id="IPR036259">
    <property type="entry name" value="MFS_trans_sf"/>
</dbReference>
<name>A0A0D1YPC2_9EURO</name>
<dbReference type="Gene3D" id="1.20.1250.20">
    <property type="entry name" value="MFS general substrate transporter like domains"/>
    <property type="match status" value="2"/>
</dbReference>
<keyword evidence="3 6" id="KW-0812">Transmembrane</keyword>
<evidence type="ECO:0000256" key="1">
    <source>
        <dbReference type="ARBA" id="ARBA00004141"/>
    </source>
</evidence>
<dbReference type="STRING" id="1016849.A0A0D1YPC2"/>
<reference evidence="8 9" key="1">
    <citation type="submission" date="2015-01" db="EMBL/GenBank/DDBJ databases">
        <title>The Genome Sequence of Exophiala sideris CBS121828.</title>
        <authorList>
            <consortium name="The Broad Institute Genomics Platform"/>
            <person name="Cuomo C."/>
            <person name="de Hoog S."/>
            <person name="Gorbushina A."/>
            <person name="Stielow B."/>
            <person name="Teixiera M."/>
            <person name="Abouelleil A."/>
            <person name="Chapman S.B."/>
            <person name="Priest M."/>
            <person name="Young S.K."/>
            <person name="Wortman J."/>
            <person name="Nusbaum C."/>
            <person name="Birren B."/>
        </authorList>
    </citation>
    <scope>NUCLEOTIDE SEQUENCE [LARGE SCALE GENOMIC DNA]</scope>
    <source>
        <strain evidence="8 9">CBS 121828</strain>
    </source>
</reference>
<feature type="domain" description="Major facilitator superfamily (MFS) profile" evidence="7">
    <location>
        <begin position="69"/>
        <end position="495"/>
    </location>
</feature>
<feature type="transmembrane region" description="Helical" evidence="6">
    <location>
        <begin position="65"/>
        <end position="82"/>
    </location>
</feature>
<feature type="transmembrane region" description="Helical" evidence="6">
    <location>
        <begin position="310"/>
        <end position="331"/>
    </location>
</feature>
<feature type="transmembrane region" description="Helical" evidence="6">
    <location>
        <begin position="166"/>
        <end position="187"/>
    </location>
</feature>
<dbReference type="InterPro" id="IPR020846">
    <property type="entry name" value="MFS_dom"/>
</dbReference>
<keyword evidence="5 6" id="KW-0472">Membrane</keyword>
<feature type="transmembrane region" description="Helical" evidence="6">
    <location>
        <begin position="375"/>
        <end position="394"/>
    </location>
</feature>
<dbReference type="Pfam" id="PF07690">
    <property type="entry name" value="MFS_1"/>
    <property type="match status" value="1"/>
</dbReference>
<dbReference type="PANTHER" id="PTHR43791:SF3">
    <property type="entry name" value="MAJOR FACILITATOR SUPERFAMILY (MFS) PROFILE DOMAIN-CONTAINING PROTEIN"/>
    <property type="match status" value="1"/>
</dbReference>
<dbReference type="InterPro" id="IPR011701">
    <property type="entry name" value="MFS"/>
</dbReference>
<keyword evidence="2" id="KW-0813">Transport</keyword>
<evidence type="ECO:0000259" key="7">
    <source>
        <dbReference type="PROSITE" id="PS50850"/>
    </source>
</evidence>
<comment type="subcellular location">
    <subcellularLocation>
        <location evidence="1">Membrane</location>
        <topology evidence="1">Multi-pass membrane protein</topology>
    </subcellularLocation>
</comment>
<proteinExistence type="predicted"/>
<evidence type="ECO:0000256" key="2">
    <source>
        <dbReference type="ARBA" id="ARBA00022448"/>
    </source>
</evidence>
<evidence type="ECO:0000313" key="8">
    <source>
        <dbReference type="EMBL" id="KIV83069.1"/>
    </source>
</evidence>
<accession>A0A0D1YPC2</accession>